<evidence type="ECO:0000313" key="1">
    <source>
        <dbReference type="Proteomes" id="UP000036681"/>
    </source>
</evidence>
<reference evidence="2" key="1">
    <citation type="submission" date="2017-02" db="UniProtKB">
        <authorList>
            <consortium name="WormBaseParasite"/>
        </authorList>
    </citation>
    <scope>IDENTIFICATION</scope>
</reference>
<name>A0A0M3HUI2_ASCLU</name>
<organism evidence="1 2">
    <name type="scientific">Ascaris lumbricoides</name>
    <name type="common">Giant roundworm</name>
    <dbReference type="NCBI Taxonomy" id="6252"/>
    <lineage>
        <taxon>Eukaryota</taxon>
        <taxon>Metazoa</taxon>
        <taxon>Ecdysozoa</taxon>
        <taxon>Nematoda</taxon>
        <taxon>Chromadorea</taxon>
        <taxon>Rhabditida</taxon>
        <taxon>Spirurina</taxon>
        <taxon>Ascaridomorpha</taxon>
        <taxon>Ascaridoidea</taxon>
        <taxon>Ascarididae</taxon>
        <taxon>Ascaris</taxon>
    </lineage>
</organism>
<dbReference type="AlphaFoldDB" id="A0A0M3HUI2"/>
<sequence>MEQEGAREEVFVQHLTKTQIVGVEGGCGAERDAPTETANVKKEENTIFLSITLETGRLKVAVEVARQGFSKDARFIGKGEAKALICIREQAAIEVSPRLLHRLCVRGCKDISVPIDETVEGDRQILNVQMLGHDVLLFAVGDIQVKLKE</sequence>
<keyword evidence="1" id="KW-1185">Reference proteome</keyword>
<evidence type="ECO:0000313" key="2">
    <source>
        <dbReference type="WBParaSite" id="ALUE_0000645601-mRNA-1"/>
    </source>
</evidence>
<proteinExistence type="predicted"/>
<accession>A0A0M3HUI2</accession>
<dbReference type="WBParaSite" id="ALUE_0000645601-mRNA-1">
    <property type="protein sequence ID" value="ALUE_0000645601-mRNA-1"/>
    <property type="gene ID" value="ALUE_0000645601"/>
</dbReference>
<dbReference type="Proteomes" id="UP000036681">
    <property type="component" value="Unplaced"/>
</dbReference>
<protein>
    <submittedName>
        <fullName evidence="2">Uncharacterized protein</fullName>
    </submittedName>
</protein>